<comment type="caution">
    <text evidence="1">The sequence shown here is derived from an EMBL/GenBank/DDBJ whole genome shotgun (WGS) entry which is preliminary data.</text>
</comment>
<name>A0ACA9PB50_9GLOM</name>
<organism evidence="1 2">
    <name type="scientific">Acaulospora colombiana</name>
    <dbReference type="NCBI Taxonomy" id="27376"/>
    <lineage>
        <taxon>Eukaryota</taxon>
        <taxon>Fungi</taxon>
        <taxon>Fungi incertae sedis</taxon>
        <taxon>Mucoromycota</taxon>
        <taxon>Glomeromycotina</taxon>
        <taxon>Glomeromycetes</taxon>
        <taxon>Diversisporales</taxon>
        <taxon>Acaulosporaceae</taxon>
        <taxon>Acaulospora</taxon>
    </lineage>
</organism>
<dbReference type="EMBL" id="CAJVPT010030370">
    <property type="protein sequence ID" value="CAG8694202.1"/>
    <property type="molecule type" value="Genomic_DNA"/>
</dbReference>
<accession>A0ACA9PB50</accession>
<reference evidence="1" key="1">
    <citation type="submission" date="2021-06" db="EMBL/GenBank/DDBJ databases">
        <authorList>
            <person name="Kallberg Y."/>
            <person name="Tangrot J."/>
            <person name="Rosling A."/>
        </authorList>
    </citation>
    <scope>NUCLEOTIDE SEQUENCE</scope>
    <source>
        <strain evidence="1">CL356</strain>
    </source>
</reference>
<sequence length="136" mass="15367">SGAIGALRRLCRYSGRRFQIVANLVLLLSLWSQSPDHIMFCDHSSGLDEGIAPNAPWISRTSQKKYFFCAVDSLVYVLEYGLSEAGANLCLKRFGTLGVVQRTVILQPEPPLYLPVRNHERLWLPSIHGNDRQDLR</sequence>
<keyword evidence="2" id="KW-1185">Reference proteome</keyword>
<dbReference type="Proteomes" id="UP000789525">
    <property type="component" value="Unassembled WGS sequence"/>
</dbReference>
<feature type="non-terminal residue" evidence="1">
    <location>
        <position position="1"/>
    </location>
</feature>
<proteinExistence type="predicted"/>
<protein>
    <submittedName>
        <fullName evidence="1">14843_t:CDS:1</fullName>
    </submittedName>
</protein>
<evidence type="ECO:0000313" key="2">
    <source>
        <dbReference type="Proteomes" id="UP000789525"/>
    </source>
</evidence>
<evidence type="ECO:0000313" key="1">
    <source>
        <dbReference type="EMBL" id="CAG8694202.1"/>
    </source>
</evidence>
<gene>
    <name evidence="1" type="ORF">ACOLOM_LOCUS9965</name>
</gene>